<protein>
    <submittedName>
        <fullName evidence="2">Uncharacterized protein</fullName>
    </submittedName>
</protein>
<dbReference type="AlphaFoldDB" id="A0A9Q0GPS1"/>
<dbReference type="PANTHER" id="PTHR34371:SF6">
    <property type="entry name" value="MEMBRANE-ASSOCIATED KINASE REGULATOR 6"/>
    <property type="match status" value="1"/>
</dbReference>
<name>A0A9Q0GPS1_9MAGN</name>
<keyword evidence="3" id="KW-1185">Reference proteome</keyword>
<organism evidence="2 3">
    <name type="scientific">Protea cynaroides</name>
    <dbReference type="NCBI Taxonomy" id="273540"/>
    <lineage>
        <taxon>Eukaryota</taxon>
        <taxon>Viridiplantae</taxon>
        <taxon>Streptophyta</taxon>
        <taxon>Embryophyta</taxon>
        <taxon>Tracheophyta</taxon>
        <taxon>Spermatophyta</taxon>
        <taxon>Magnoliopsida</taxon>
        <taxon>Proteales</taxon>
        <taxon>Proteaceae</taxon>
        <taxon>Protea</taxon>
    </lineage>
</organism>
<accession>A0A9Q0GPS1</accession>
<evidence type="ECO:0000313" key="3">
    <source>
        <dbReference type="Proteomes" id="UP001141806"/>
    </source>
</evidence>
<dbReference type="EMBL" id="JAMYWD010000012">
    <property type="protein sequence ID" value="KAJ4951832.1"/>
    <property type="molecule type" value="Genomic_DNA"/>
</dbReference>
<evidence type="ECO:0000256" key="1">
    <source>
        <dbReference type="SAM" id="MobiDB-lite"/>
    </source>
</evidence>
<sequence length="286" mass="31148">MGSVTEEEAEMREEAREEARRMKRRSTTPPKLSLFSRIPHQSPESASTGMLTPPLRPTASVPFRWEEAPGKPLPTTTVTATTTSSVSARCLELPPRLQLTDSFVSKNKIACISNRMTSPTTVLDGPYVGHARSSSFTSCSFNRDPPLLGSFRRGSPDDSEGDGILQLGPSFLGQTRYISSGRGYFGSRVRKASSASSKQNQDIGESSFVISRSSSSSAVVLGVGLGEIEGAGTTNTKVKITRFRRAGSFLSLPYTKSSHFWASIYQGFKQVVPWRNKKTKKDGLIV</sequence>
<dbReference type="InterPro" id="IPR007789">
    <property type="entry name" value="DUF688"/>
</dbReference>
<dbReference type="Proteomes" id="UP001141806">
    <property type="component" value="Unassembled WGS sequence"/>
</dbReference>
<feature type="region of interest" description="Disordered" evidence="1">
    <location>
        <begin position="1"/>
        <end position="60"/>
    </location>
</feature>
<dbReference type="OrthoDB" id="1934555at2759"/>
<proteinExistence type="predicted"/>
<reference evidence="2" key="1">
    <citation type="journal article" date="2023" name="Plant J.">
        <title>The genome of the king protea, Protea cynaroides.</title>
        <authorList>
            <person name="Chang J."/>
            <person name="Duong T.A."/>
            <person name="Schoeman C."/>
            <person name="Ma X."/>
            <person name="Roodt D."/>
            <person name="Barker N."/>
            <person name="Li Z."/>
            <person name="Van de Peer Y."/>
            <person name="Mizrachi E."/>
        </authorList>
    </citation>
    <scope>NUCLEOTIDE SEQUENCE</scope>
    <source>
        <tissue evidence="2">Young leaves</tissue>
    </source>
</reference>
<dbReference type="PANTHER" id="PTHR34371">
    <property type="entry name" value="OS01G0551000 PROTEIN"/>
    <property type="match status" value="1"/>
</dbReference>
<comment type="caution">
    <text evidence="2">The sequence shown here is derived from an EMBL/GenBank/DDBJ whole genome shotgun (WGS) entry which is preliminary data.</text>
</comment>
<gene>
    <name evidence="2" type="ORF">NE237_028664</name>
</gene>
<evidence type="ECO:0000313" key="2">
    <source>
        <dbReference type="EMBL" id="KAJ4951832.1"/>
    </source>
</evidence>
<feature type="compositionally biased region" description="Acidic residues" evidence="1">
    <location>
        <begin position="1"/>
        <end position="11"/>
    </location>
</feature>
<dbReference type="Pfam" id="PF05097">
    <property type="entry name" value="DUF688"/>
    <property type="match status" value="1"/>
</dbReference>